<evidence type="ECO:0000256" key="1">
    <source>
        <dbReference type="ARBA" id="ARBA00093483"/>
    </source>
</evidence>
<dbReference type="AlphaFoldDB" id="A0ABD6EUQ3"/>
<dbReference type="Gene3D" id="3.40.50.720">
    <property type="entry name" value="NAD(P)-binding Rossmann-like Domain"/>
    <property type="match status" value="1"/>
</dbReference>
<dbReference type="GO" id="GO:0003824">
    <property type="term" value="F:catalytic activity"/>
    <property type="evidence" value="ECO:0007669"/>
    <property type="project" value="UniProtKB-ARBA"/>
</dbReference>
<keyword evidence="5" id="KW-1185">Reference proteome</keyword>
<sequence length="243" mass="26954">MVAMKAIVLGGTGAVGQQIVKYLKKCDEFISIRLISRRTIDIGEDIGSEKIARYFSIIFEQRVIDFDAIDTHLDDFKDADVVFCALGTTRGKSGAKGFYKVDHDYVVGCAKACHEAGVQHFSLVSSSGANEDSSFLYPKTKGQTEREVRELGFKRCTIARPGLLEHRNADFRVLEILGQVLLLPIKLLGSKRFSVPVDVVAKAMIYDSLSENKEAVTVIENSELYDQAKHFEEIPSIRSARSA</sequence>
<proteinExistence type="predicted"/>
<evidence type="ECO:0000256" key="2">
    <source>
        <dbReference type="ARBA" id="ARBA00093604"/>
    </source>
</evidence>
<protein>
    <recommendedName>
        <fullName evidence="2">Protein HTATIP2</fullName>
    </recommendedName>
</protein>
<dbReference type="PANTHER" id="PTHR14097:SF7">
    <property type="entry name" value="OXIDOREDUCTASE HTATIP2"/>
    <property type="match status" value="1"/>
</dbReference>
<evidence type="ECO:0000259" key="3">
    <source>
        <dbReference type="Pfam" id="PF13460"/>
    </source>
</evidence>
<evidence type="ECO:0000313" key="5">
    <source>
        <dbReference type="Proteomes" id="UP001608902"/>
    </source>
</evidence>
<dbReference type="InterPro" id="IPR016040">
    <property type="entry name" value="NAD(P)-bd_dom"/>
</dbReference>
<feature type="domain" description="NAD(P)-binding" evidence="3">
    <location>
        <begin position="10"/>
        <end position="168"/>
    </location>
</feature>
<dbReference type="InterPro" id="IPR036291">
    <property type="entry name" value="NAD(P)-bd_dom_sf"/>
</dbReference>
<dbReference type="Proteomes" id="UP001608902">
    <property type="component" value="Unassembled WGS sequence"/>
</dbReference>
<dbReference type="EMBL" id="JBGFUD010011571">
    <property type="protein sequence ID" value="MFH4983245.1"/>
    <property type="molecule type" value="Genomic_DNA"/>
</dbReference>
<accession>A0ABD6EUQ3</accession>
<dbReference type="PANTHER" id="PTHR14097">
    <property type="entry name" value="OXIDOREDUCTASE HTATIP2"/>
    <property type="match status" value="1"/>
</dbReference>
<gene>
    <name evidence="4" type="ORF">AB6A40_009954</name>
</gene>
<comment type="subunit">
    <text evidence="1">Monomer. Forms homodimers during oxidative stress. Interacts (via N-terminus) with elongation factor EEF1A1 (via middle-region); the interaction is direct and competes with EEF1A1 binding to guanyl-nucleotide exchange factor EEF1B2, thereby inhibiting GDP for GTP exchange and reactivation of EEF1A1. Interacts with nuclear transport receptors XPO4, IPO5/RANBP5, IPO7, IPO9 and KPNB1 as well as GCN1L1/GCN1 and LRPPRC probably through their HEAT repeats. Binds NCOA5/CIA.</text>
</comment>
<dbReference type="Pfam" id="PF13460">
    <property type="entry name" value="NAD_binding_10"/>
    <property type="match status" value="1"/>
</dbReference>
<evidence type="ECO:0000313" key="4">
    <source>
        <dbReference type="EMBL" id="MFH4983245.1"/>
    </source>
</evidence>
<reference evidence="4 5" key="1">
    <citation type="submission" date="2024-08" db="EMBL/GenBank/DDBJ databases">
        <title>Gnathostoma spinigerum genome.</title>
        <authorList>
            <person name="Gonzalez-Bertolin B."/>
            <person name="Monzon S."/>
            <person name="Zaballos A."/>
            <person name="Jimenez P."/>
            <person name="Dekumyoy P."/>
            <person name="Varona S."/>
            <person name="Cuesta I."/>
            <person name="Sumanam S."/>
            <person name="Adisakwattana P."/>
            <person name="Gasser R.B."/>
            <person name="Hernandez-Gonzalez A."/>
            <person name="Young N.D."/>
            <person name="Perteguer M.J."/>
        </authorList>
    </citation>
    <scope>NUCLEOTIDE SEQUENCE [LARGE SCALE GENOMIC DNA]</scope>
    <source>
        <strain evidence="4">AL3</strain>
        <tissue evidence="4">Liver</tissue>
    </source>
</reference>
<dbReference type="SUPFAM" id="SSF51735">
    <property type="entry name" value="NAD(P)-binding Rossmann-fold domains"/>
    <property type="match status" value="1"/>
</dbReference>
<name>A0ABD6EUQ3_9BILA</name>
<comment type="caution">
    <text evidence="4">The sequence shown here is derived from an EMBL/GenBank/DDBJ whole genome shotgun (WGS) entry which is preliminary data.</text>
</comment>
<organism evidence="4 5">
    <name type="scientific">Gnathostoma spinigerum</name>
    <dbReference type="NCBI Taxonomy" id="75299"/>
    <lineage>
        <taxon>Eukaryota</taxon>
        <taxon>Metazoa</taxon>
        <taxon>Ecdysozoa</taxon>
        <taxon>Nematoda</taxon>
        <taxon>Chromadorea</taxon>
        <taxon>Rhabditida</taxon>
        <taxon>Spirurina</taxon>
        <taxon>Gnathostomatomorpha</taxon>
        <taxon>Gnathostomatoidea</taxon>
        <taxon>Gnathostomatidae</taxon>
        <taxon>Gnathostoma</taxon>
    </lineage>
</organism>